<feature type="chain" id="PRO_5045326724" evidence="1">
    <location>
        <begin position="19"/>
        <end position="515"/>
    </location>
</feature>
<feature type="signal peptide" evidence="1">
    <location>
        <begin position="1"/>
        <end position="18"/>
    </location>
</feature>
<dbReference type="Gene3D" id="2.60.40.2340">
    <property type="match status" value="1"/>
</dbReference>
<keyword evidence="2" id="KW-0418">Kinase</keyword>
<reference evidence="2 3" key="1">
    <citation type="submission" date="2020-09" db="EMBL/GenBank/DDBJ databases">
        <title>Novel species of Mucilaginibacter isolated from a glacier on the Tibetan Plateau.</title>
        <authorList>
            <person name="Liu Q."/>
            <person name="Xin Y.-H."/>
        </authorList>
    </citation>
    <scope>NUCLEOTIDE SEQUENCE [LARGE SCALE GENOMIC DNA]</scope>
    <source>
        <strain evidence="2 3">CGMCC 1.13878</strain>
    </source>
</reference>
<dbReference type="RefSeq" id="WP_191177084.1">
    <property type="nucleotide sequence ID" value="NZ_JACWMW010000004.1"/>
</dbReference>
<accession>A0ABR7XAV3</accession>
<keyword evidence="2" id="KW-0808">Transferase</keyword>
<organism evidence="2 3">
    <name type="scientific">Mucilaginibacter rigui</name>
    <dbReference type="NCBI Taxonomy" id="534635"/>
    <lineage>
        <taxon>Bacteria</taxon>
        <taxon>Pseudomonadati</taxon>
        <taxon>Bacteroidota</taxon>
        <taxon>Sphingobacteriia</taxon>
        <taxon>Sphingobacteriales</taxon>
        <taxon>Sphingobacteriaceae</taxon>
        <taxon>Mucilaginibacter</taxon>
    </lineage>
</organism>
<evidence type="ECO:0000256" key="1">
    <source>
        <dbReference type="SAM" id="SignalP"/>
    </source>
</evidence>
<protein>
    <submittedName>
        <fullName evidence="2">CotH kinase family protein</fullName>
    </submittedName>
</protein>
<keyword evidence="3" id="KW-1185">Reference proteome</keyword>
<dbReference type="Proteomes" id="UP000618754">
    <property type="component" value="Unassembled WGS sequence"/>
</dbReference>
<dbReference type="InterPro" id="IPR014867">
    <property type="entry name" value="Spore_coat_CotH_CotH2/3/7"/>
</dbReference>
<dbReference type="EMBL" id="JACWMW010000004">
    <property type="protein sequence ID" value="MBD1387245.1"/>
    <property type="molecule type" value="Genomic_DNA"/>
</dbReference>
<comment type="caution">
    <text evidence="2">The sequence shown here is derived from an EMBL/GenBank/DDBJ whole genome shotgun (WGS) entry which is preliminary data.</text>
</comment>
<proteinExistence type="predicted"/>
<dbReference type="PROSITE" id="PS51257">
    <property type="entry name" value="PROKAR_LIPOPROTEIN"/>
    <property type="match status" value="1"/>
</dbReference>
<evidence type="ECO:0000313" key="3">
    <source>
        <dbReference type="Proteomes" id="UP000618754"/>
    </source>
</evidence>
<dbReference type="GO" id="GO:0016301">
    <property type="term" value="F:kinase activity"/>
    <property type="evidence" value="ECO:0007669"/>
    <property type="project" value="UniProtKB-KW"/>
</dbReference>
<gene>
    <name evidence="2" type="ORF">IDJ75_18295</name>
</gene>
<keyword evidence="1" id="KW-0732">Signal</keyword>
<sequence length="515" mass="57214">MKKTLTCLCLILLLFACKKDKNVVTPPVVPPVVVVTGPEFTEVKLEAKNNTGKITADVALTADGTNLKGYTPGTTESHSFVLTFKVRDAASTVKIGDVTQVSGVTVNDFTKPATYTITDSKGVSKNYTVSIYNFTGLPIFNITTSGPVVSKDDYVTGSLKVNTNGLFEQTTNDIALQIKGRGNSTWDMPKKPYRLKFNSKAKLLGLASAKNWVLLANYSDKTLMRNYIADGVAQSLNGDFTPHGIFVEVVMNGQYVGTYLLTEQVEVNADRVNITEMKASDNSGAALTGGYLLELDQRLDETNWFRTAANIPFTIKSPDNASPAQIDYIKTYIQDTENAIFGANFADPVNGYAKYINTDSFINWFLVNELFKNQDAANFSSMYYYKDRNGKLGMGPAWDFDLGAGNVDYSDATNPTGWWVRTGPWFNRLFQDPAFAAKVKARWEYLKANGIPAMYKSIDDTQVYLTLPAKENFTKWNILGQYVWPNPVVLGTYPREVAQLKQWLTLRVAWLDTNL</sequence>
<name>A0ABR7XAV3_9SPHI</name>
<evidence type="ECO:0000313" key="2">
    <source>
        <dbReference type="EMBL" id="MBD1387245.1"/>
    </source>
</evidence>
<dbReference type="Pfam" id="PF08757">
    <property type="entry name" value="CotH"/>
    <property type="match status" value="1"/>
</dbReference>